<dbReference type="Gene3D" id="2.70.98.10">
    <property type="match status" value="1"/>
</dbReference>
<evidence type="ECO:0000313" key="1">
    <source>
        <dbReference type="EMBL" id="MCW1248507.1"/>
    </source>
</evidence>
<gene>
    <name evidence="1" type="ORF">OC610_29080</name>
</gene>
<protein>
    <submittedName>
        <fullName evidence="1">D-hexose-6-phosphate mutarotase</fullName>
    </submittedName>
</protein>
<evidence type="ECO:0000313" key="2">
    <source>
        <dbReference type="Proteomes" id="UP001061999"/>
    </source>
</evidence>
<dbReference type="EMBL" id="JAOSHO010001094">
    <property type="protein sequence ID" value="MCW1248507.1"/>
    <property type="molecule type" value="Genomic_DNA"/>
</dbReference>
<feature type="non-terminal residue" evidence="1">
    <location>
        <position position="98"/>
    </location>
</feature>
<proteinExistence type="predicted"/>
<accession>A0ABT3FHQ9</accession>
<sequence>MHEHPLQRFFRSLRERPVFAWERYQQRDVLVIDHPLCQAVFSRQGAQLLHFQPRGQKPWLWCAAKWPQVGAIRGGVPVCWPWYGRHPSENAWPSHGWA</sequence>
<keyword evidence="2" id="KW-1185">Reference proteome</keyword>
<comment type="caution">
    <text evidence="1">The sequence shown here is derived from an EMBL/GenBank/DDBJ whole genome shotgun (WGS) entry which is preliminary data.</text>
</comment>
<dbReference type="Pfam" id="PF01263">
    <property type="entry name" value="Aldose_epim"/>
    <property type="match status" value="1"/>
</dbReference>
<dbReference type="InterPro" id="IPR011013">
    <property type="entry name" value="Gal_mutarotase_sf_dom"/>
</dbReference>
<organism evidence="1 2">
    <name type="scientific">Pseudomonas agronomica</name>
    <dbReference type="NCBI Taxonomy" id="2979328"/>
    <lineage>
        <taxon>Bacteria</taxon>
        <taxon>Pseudomonadati</taxon>
        <taxon>Pseudomonadota</taxon>
        <taxon>Gammaproteobacteria</taxon>
        <taxon>Pseudomonadales</taxon>
        <taxon>Pseudomonadaceae</taxon>
        <taxon>Pseudomonas</taxon>
    </lineage>
</organism>
<dbReference type="InterPro" id="IPR014718">
    <property type="entry name" value="GH-type_carb-bd"/>
</dbReference>
<dbReference type="InterPro" id="IPR008183">
    <property type="entry name" value="Aldose_1/G6P_1-epimerase"/>
</dbReference>
<dbReference type="Proteomes" id="UP001061999">
    <property type="component" value="Unassembled WGS sequence"/>
</dbReference>
<dbReference type="SUPFAM" id="SSF74650">
    <property type="entry name" value="Galactose mutarotase-like"/>
    <property type="match status" value="1"/>
</dbReference>
<name>A0ABT3FHQ9_9PSED</name>
<reference evidence="1" key="1">
    <citation type="submission" date="2022-07" db="EMBL/GenBank/DDBJ databases">
        <title>Pseudomonas agronomica sp. nov.: a novel bacterium with biotechnological application in the synthesis of biofertilizers from valorized agricultural residues.</title>
        <authorList>
            <person name="Robas M."/>
            <person name="Fernandez V.M."/>
            <person name="Luna L."/>
            <person name="Provanza A."/>
            <person name="Jimenez P.A."/>
        </authorList>
    </citation>
    <scope>NUCLEOTIDE SEQUENCE</scope>
    <source>
        <strain evidence="1">SAICEU22T</strain>
    </source>
</reference>